<evidence type="ECO:0000259" key="8">
    <source>
        <dbReference type="SMART" id="SM00382"/>
    </source>
</evidence>
<dbReference type="FunCoup" id="L0PBL9">
    <property type="interactions" value="303"/>
</dbReference>
<evidence type="ECO:0000313" key="10">
    <source>
        <dbReference type="Proteomes" id="UP000010422"/>
    </source>
</evidence>
<evidence type="ECO:0000256" key="4">
    <source>
        <dbReference type="ARBA" id="ARBA00022705"/>
    </source>
</evidence>
<dbReference type="EMBL" id="CAKM01000186">
    <property type="protein sequence ID" value="CCJ29474.1"/>
    <property type="molecule type" value="Genomic_DNA"/>
</dbReference>
<dbReference type="InterPro" id="IPR027417">
    <property type="entry name" value="P-loop_NTPase"/>
</dbReference>
<reference evidence="9 10" key="1">
    <citation type="journal article" date="2012" name="MBio">
        <title>De novo assembly of the Pneumocystis jirovecii genome from a single bronchoalveolar lavage fluid specimen from a patient.</title>
        <authorList>
            <person name="Cisse O.H."/>
            <person name="Pagni M."/>
            <person name="Hauser P.M."/>
        </authorList>
    </citation>
    <scope>NUCLEOTIDE SEQUENCE [LARGE SCALE GENOMIC DNA]</scope>
    <source>
        <strain evidence="9 10">SE8</strain>
    </source>
</reference>
<dbReference type="GO" id="GO:0005524">
    <property type="term" value="F:ATP binding"/>
    <property type="evidence" value="ECO:0007669"/>
    <property type="project" value="InterPro"/>
</dbReference>
<protein>
    <recommendedName>
        <fullName evidence="7">Cell division control protein</fullName>
    </recommendedName>
</protein>
<comment type="subcellular location">
    <subcellularLocation>
        <location evidence="1">Nucleus</location>
    </subcellularLocation>
</comment>
<evidence type="ECO:0000313" key="9">
    <source>
        <dbReference type="EMBL" id="CCJ29474.1"/>
    </source>
</evidence>
<dbReference type="Gene3D" id="3.40.50.300">
    <property type="entry name" value="P-loop containing nucleotide triphosphate hydrolases"/>
    <property type="match status" value="1"/>
</dbReference>
<dbReference type="GO" id="GO:0005634">
    <property type="term" value="C:nucleus"/>
    <property type="evidence" value="ECO:0007669"/>
    <property type="project" value="UniProtKB-SubCell"/>
</dbReference>
<name>L0PBL9_PNEJI</name>
<dbReference type="GO" id="GO:0051301">
    <property type="term" value="P:cell division"/>
    <property type="evidence" value="ECO:0007669"/>
    <property type="project" value="UniProtKB-UniRule"/>
</dbReference>
<dbReference type="InterPro" id="IPR003593">
    <property type="entry name" value="AAA+_ATPase"/>
</dbReference>
<dbReference type="Gene3D" id="1.10.8.60">
    <property type="match status" value="1"/>
</dbReference>
<dbReference type="InParanoid" id="L0PBL9"/>
<sequence length="546" mass="62241">MKKKSRFRHVHDTNKRIEIYDQMSLDLKKRMRINSSENVFMNIQAKRVKNNQGYTFNQNDLDSEDELTVLSPKTPTRYRKINSQTGLIYMQKIKCPLTPCHLKTAYRTPVSKRTSTPITQTPYSKGKALFSRGTIPVPLTGRSSERTFITKFIECHMKQKQGGSLYVCGPPGTGKTVIITDIVEQQFTGKNITSASINCIAQDPKNIYSEVYRKLFKKVEISEKKAFEQLKKLIFKNNILLLLDEIDSLVVKDQEILYQLFEWSIIKDSQLIIIGISNTLDLTDRFLPRLKAKNAVPEVFVFKPYTPQEISDIVKSRLRLLSENTSEDFIPLIHPTALELCSRKISSSSGDIRKAFDLIRKAIELLEAELYIDSKKPLSEVSPNKLMSPDTNKYPAFSEENLENLPKITTEHILRVSSLIHGGSIITRLKNFTLQQKAILCALSVCEKENPNHILIGKVSPLFDTYMYLCRRDKLLHPLSSVEFSDVVGTLEASMTVNITNTIISSKANDIMNKKIKLIVPKMDILTAIGDIDLLRLGLLNEFIRF</sequence>
<dbReference type="Pfam" id="PF09079">
    <property type="entry name" value="WHD_Cdc6"/>
    <property type="match status" value="1"/>
</dbReference>
<dbReference type="FunFam" id="3.40.50.300:FF:000547">
    <property type="entry name" value="Cell division control protein"/>
    <property type="match status" value="1"/>
</dbReference>
<keyword evidence="3" id="KW-0132">Cell division</keyword>
<dbReference type="InterPro" id="IPR015163">
    <property type="entry name" value="Cdc6_C"/>
</dbReference>
<dbReference type="GO" id="GO:0003688">
    <property type="term" value="F:DNA replication origin binding"/>
    <property type="evidence" value="ECO:0007669"/>
    <property type="project" value="TreeGrafter"/>
</dbReference>
<dbReference type="PIRSF" id="PIRSF001767">
    <property type="entry name" value="Cdc6"/>
    <property type="match status" value="1"/>
</dbReference>
<evidence type="ECO:0000256" key="1">
    <source>
        <dbReference type="ARBA" id="ARBA00004123"/>
    </source>
</evidence>
<dbReference type="AlphaFoldDB" id="L0PBL9"/>
<evidence type="ECO:0000256" key="7">
    <source>
        <dbReference type="PIRNR" id="PIRNR001767"/>
    </source>
</evidence>
<keyword evidence="4" id="KW-0235">DNA replication</keyword>
<dbReference type="InterPro" id="IPR054425">
    <property type="entry name" value="Cdc6_ORC1-like_ATPase_lid"/>
</dbReference>
<dbReference type="STRING" id="1209962.L0PBL9"/>
<proteinExistence type="inferred from homology"/>
<dbReference type="InterPro" id="IPR003959">
    <property type="entry name" value="ATPase_AAA_core"/>
</dbReference>
<dbReference type="GO" id="GO:0033314">
    <property type="term" value="P:mitotic DNA replication checkpoint signaling"/>
    <property type="evidence" value="ECO:0007669"/>
    <property type="project" value="TreeGrafter"/>
</dbReference>
<dbReference type="InterPro" id="IPR050311">
    <property type="entry name" value="ORC1/CDC6"/>
</dbReference>
<dbReference type="Pfam" id="PF00004">
    <property type="entry name" value="AAA"/>
    <property type="match status" value="1"/>
</dbReference>
<organism evidence="10">
    <name type="scientific">Pneumocystis jirovecii</name>
    <name type="common">Human pneumocystis pneumonia agent</name>
    <dbReference type="NCBI Taxonomy" id="42068"/>
    <lineage>
        <taxon>Eukaryota</taxon>
        <taxon>Fungi</taxon>
        <taxon>Dikarya</taxon>
        <taxon>Ascomycota</taxon>
        <taxon>Taphrinomycotina</taxon>
        <taxon>Pneumocystomycetes</taxon>
        <taxon>Pneumocystaceae</taxon>
        <taxon>Pneumocystis</taxon>
    </lineage>
</organism>
<keyword evidence="6" id="KW-0131">Cell cycle</keyword>
<evidence type="ECO:0000256" key="2">
    <source>
        <dbReference type="ARBA" id="ARBA00006184"/>
    </source>
</evidence>
<feature type="domain" description="AAA+ ATPase" evidence="8">
    <location>
        <begin position="161"/>
        <end position="306"/>
    </location>
</feature>
<dbReference type="Pfam" id="PF22606">
    <property type="entry name" value="Cdc6-ORC-like_ATPase_lid"/>
    <property type="match status" value="1"/>
</dbReference>
<dbReference type="VEuPathDB" id="FungiDB:PNEJI1_001304"/>
<dbReference type="InterPro" id="IPR016314">
    <property type="entry name" value="Cdc6/18"/>
</dbReference>
<gene>
    <name evidence="9" type="ORF">PNEJI1_001304</name>
</gene>
<dbReference type="Gene3D" id="1.10.10.10">
    <property type="entry name" value="Winged helix-like DNA-binding domain superfamily/Winged helix DNA-binding domain"/>
    <property type="match status" value="1"/>
</dbReference>
<dbReference type="GO" id="GO:0006270">
    <property type="term" value="P:DNA replication initiation"/>
    <property type="evidence" value="ECO:0007669"/>
    <property type="project" value="UniProtKB-UniRule"/>
</dbReference>
<accession>L0PBL9</accession>
<dbReference type="SUPFAM" id="SSF52540">
    <property type="entry name" value="P-loop containing nucleoside triphosphate hydrolases"/>
    <property type="match status" value="1"/>
</dbReference>
<comment type="caution">
    <text evidence="9">The sequence shown here is derived from an EMBL/GenBank/DDBJ whole genome shotgun (WGS) entry which is preliminary data.</text>
</comment>
<dbReference type="InterPro" id="IPR036388">
    <property type="entry name" value="WH-like_DNA-bd_sf"/>
</dbReference>
<keyword evidence="5" id="KW-0539">Nucleus</keyword>
<dbReference type="Proteomes" id="UP000010422">
    <property type="component" value="Unassembled WGS sequence"/>
</dbReference>
<dbReference type="PANTHER" id="PTHR10763:SF26">
    <property type="entry name" value="CELL DIVISION CONTROL PROTEIN 6 HOMOLOG"/>
    <property type="match status" value="1"/>
</dbReference>
<evidence type="ECO:0000256" key="3">
    <source>
        <dbReference type="ARBA" id="ARBA00022618"/>
    </source>
</evidence>
<dbReference type="GO" id="GO:0016887">
    <property type="term" value="F:ATP hydrolysis activity"/>
    <property type="evidence" value="ECO:0007669"/>
    <property type="project" value="InterPro"/>
</dbReference>
<evidence type="ECO:0000256" key="5">
    <source>
        <dbReference type="ARBA" id="ARBA00023242"/>
    </source>
</evidence>
<dbReference type="CDD" id="cd00009">
    <property type="entry name" value="AAA"/>
    <property type="match status" value="1"/>
</dbReference>
<dbReference type="SMART" id="SM00382">
    <property type="entry name" value="AAA"/>
    <property type="match status" value="1"/>
</dbReference>
<dbReference type="PANTHER" id="PTHR10763">
    <property type="entry name" value="CELL DIVISION CONTROL PROTEIN 6-RELATED"/>
    <property type="match status" value="1"/>
</dbReference>
<comment type="similarity">
    <text evidence="2 7">Belongs to the CDC6/cdc18 family.</text>
</comment>
<evidence type="ECO:0000256" key="6">
    <source>
        <dbReference type="ARBA" id="ARBA00023306"/>
    </source>
</evidence>